<feature type="active site" description="Proton acceptor" evidence="7">
    <location>
        <position position="176"/>
    </location>
</feature>
<dbReference type="OrthoDB" id="6270329at2759"/>
<dbReference type="CDD" id="cd00300">
    <property type="entry name" value="LDH_like"/>
    <property type="match status" value="1"/>
</dbReference>
<dbReference type="AlphaFoldDB" id="A0A9P7YCB9"/>
<sequence length="307" mass="33011">MSASSGSIAIIGAGSVGSAVAYSLLLRQVVADIILVDIDHNLCQAQVQDLSDATFLSNVRIRQGSVEDARKADIIIVTAGAKQKPGDTRLDLIDRNFKVLKSILQSLQPIRSDAILLIVANPVDILTHFAQGLSGLPKGQVLGSGTLLDSIRLTRILASKLKVADSSIHSFVIGEHGDSQCVAWSAATVQGTPLLKVLPLTEAEREEIATMTKMKADAIIRVKGFTSYGVAAVTARICEAIIFDHRQVLPLSHWQEEWDCCLSLPAVLGRGGIVSSFPLHLQDSELSFLSNSAEYLKKVISEYSKDL</sequence>
<dbReference type="InterPro" id="IPR001557">
    <property type="entry name" value="L-lactate/malate_DH"/>
</dbReference>
<comment type="pathway">
    <text evidence="1 9">Fermentation; pyruvate fermentation to lactate; (S)-lactate from pyruvate: step 1/1.</text>
</comment>
<dbReference type="PROSITE" id="PS00064">
    <property type="entry name" value="L_LDH"/>
    <property type="match status" value="1"/>
</dbReference>
<dbReference type="Gene3D" id="3.90.110.10">
    <property type="entry name" value="Lactate dehydrogenase/glycoside hydrolase, family 4, C-terminal"/>
    <property type="match status" value="1"/>
</dbReference>
<feature type="domain" description="Lactate/malate dehydrogenase N-terminal" evidence="10">
    <location>
        <begin position="8"/>
        <end position="143"/>
    </location>
</feature>
<reference evidence="12" key="1">
    <citation type="journal article" date="2021" name="IMA Fungus">
        <title>Genomic characterization of three marine fungi, including Emericellopsis atlantica sp. nov. with signatures of a generalist lifestyle and marine biomass degradation.</title>
        <authorList>
            <person name="Hagestad O.C."/>
            <person name="Hou L."/>
            <person name="Andersen J.H."/>
            <person name="Hansen E.H."/>
            <person name="Altermark B."/>
            <person name="Li C."/>
            <person name="Kuhnert E."/>
            <person name="Cox R.J."/>
            <person name="Crous P.W."/>
            <person name="Spatafora J.W."/>
            <person name="Lail K."/>
            <person name="Amirebrahimi M."/>
            <person name="Lipzen A."/>
            <person name="Pangilinan J."/>
            <person name="Andreopoulos W."/>
            <person name="Hayes R.D."/>
            <person name="Ng V."/>
            <person name="Grigoriev I.V."/>
            <person name="Jackson S.A."/>
            <person name="Sutton T.D.S."/>
            <person name="Dobson A.D.W."/>
            <person name="Rama T."/>
        </authorList>
    </citation>
    <scope>NUCLEOTIDE SEQUENCE</scope>
    <source>
        <strain evidence="12">TRa018bII</strain>
    </source>
</reference>
<dbReference type="GO" id="GO:0005737">
    <property type="term" value="C:cytoplasm"/>
    <property type="evidence" value="ECO:0007669"/>
    <property type="project" value="InterPro"/>
</dbReference>
<dbReference type="PRINTS" id="PR00086">
    <property type="entry name" value="LLDHDRGNASE"/>
</dbReference>
<dbReference type="InterPro" id="IPR018177">
    <property type="entry name" value="L-lactate_DH_AS"/>
</dbReference>
<dbReference type="InterPro" id="IPR001236">
    <property type="entry name" value="Lactate/malate_DH_N"/>
</dbReference>
<dbReference type="InterPro" id="IPR022383">
    <property type="entry name" value="Lactate/malate_DH_C"/>
</dbReference>
<dbReference type="PIRSF" id="PIRSF000102">
    <property type="entry name" value="Lac_mal_DH"/>
    <property type="match status" value="1"/>
</dbReference>
<dbReference type="PANTHER" id="PTHR43128:SF16">
    <property type="entry name" value="L-LACTATE DEHYDROGENASE"/>
    <property type="match status" value="1"/>
</dbReference>
<dbReference type="Proteomes" id="UP000824998">
    <property type="component" value="Unassembled WGS sequence"/>
</dbReference>
<keyword evidence="13" id="KW-1185">Reference proteome</keyword>
<dbReference type="Pfam" id="PF02866">
    <property type="entry name" value="Ldh_1_C"/>
    <property type="match status" value="1"/>
</dbReference>
<evidence type="ECO:0000313" key="13">
    <source>
        <dbReference type="Proteomes" id="UP000824998"/>
    </source>
</evidence>
<evidence type="ECO:0000256" key="8">
    <source>
        <dbReference type="PIRSR" id="PIRSR000102-3"/>
    </source>
</evidence>
<dbReference type="InterPro" id="IPR011304">
    <property type="entry name" value="L-lactate_DH"/>
</dbReference>
<dbReference type="PANTHER" id="PTHR43128">
    <property type="entry name" value="L-2-HYDROXYCARBOXYLATE DEHYDROGENASE (NAD(P)(+))"/>
    <property type="match status" value="1"/>
</dbReference>
<evidence type="ECO:0000256" key="4">
    <source>
        <dbReference type="ARBA" id="ARBA00023002"/>
    </source>
</evidence>
<keyword evidence="12" id="KW-0378">Hydrolase</keyword>
<dbReference type="GO" id="GO:0004459">
    <property type="term" value="F:L-lactate dehydrogenase (NAD+) activity"/>
    <property type="evidence" value="ECO:0007669"/>
    <property type="project" value="UniProtKB-EC"/>
</dbReference>
<dbReference type="SUPFAM" id="SSF56327">
    <property type="entry name" value="LDH C-terminal domain-like"/>
    <property type="match status" value="1"/>
</dbReference>
<keyword evidence="4 9" id="KW-0560">Oxidoreductase</keyword>
<dbReference type="Gene3D" id="3.40.50.720">
    <property type="entry name" value="NAD(P)-binding Rossmann-like Domain"/>
    <property type="match status" value="1"/>
</dbReference>
<evidence type="ECO:0000313" key="12">
    <source>
        <dbReference type="EMBL" id="KAG9231115.1"/>
    </source>
</evidence>
<keyword evidence="5 8" id="KW-0520">NAD</keyword>
<name>A0A9P7YCB9_9HELO</name>
<feature type="binding site" evidence="8">
    <location>
        <begin position="12"/>
        <end position="17"/>
    </location>
    <ligand>
        <name>NAD(+)</name>
        <dbReference type="ChEBI" id="CHEBI:57540"/>
    </ligand>
</feature>
<dbReference type="InterPro" id="IPR015955">
    <property type="entry name" value="Lactate_DH/Glyco_Ohase_4_C"/>
</dbReference>
<dbReference type="Pfam" id="PF00056">
    <property type="entry name" value="Ldh_1_N"/>
    <property type="match status" value="1"/>
</dbReference>
<dbReference type="EMBL" id="MU251623">
    <property type="protein sequence ID" value="KAG9231115.1"/>
    <property type="molecule type" value="Genomic_DNA"/>
</dbReference>
<feature type="binding site" evidence="8">
    <location>
        <position position="96"/>
    </location>
    <ligand>
        <name>NAD(+)</name>
        <dbReference type="ChEBI" id="CHEBI:57540"/>
    </ligand>
</feature>
<organism evidence="12 13">
    <name type="scientific">Amylocarpus encephaloides</name>
    <dbReference type="NCBI Taxonomy" id="45428"/>
    <lineage>
        <taxon>Eukaryota</taxon>
        <taxon>Fungi</taxon>
        <taxon>Dikarya</taxon>
        <taxon>Ascomycota</taxon>
        <taxon>Pezizomycotina</taxon>
        <taxon>Leotiomycetes</taxon>
        <taxon>Helotiales</taxon>
        <taxon>Helotiales incertae sedis</taxon>
        <taxon>Amylocarpus</taxon>
    </lineage>
</organism>
<evidence type="ECO:0000256" key="1">
    <source>
        <dbReference type="ARBA" id="ARBA00004843"/>
    </source>
</evidence>
<feature type="domain" description="Lactate/malate dehydrogenase C-terminal" evidence="11">
    <location>
        <begin position="146"/>
        <end position="303"/>
    </location>
</feature>
<dbReference type="InterPro" id="IPR036291">
    <property type="entry name" value="NAD(P)-bd_dom_sf"/>
</dbReference>
<protein>
    <recommendedName>
        <fullName evidence="3 9">L-lactate dehydrogenase</fullName>
        <ecNumber evidence="3 9">1.1.1.27</ecNumber>
    </recommendedName>
</protein>
<dbReference type="EC" id="1.1.1.27" evidence="3 9"/>
<evidence type="ECO:0000256" key="7">
    <source>
        <dbReference type="PIRSR" id="PIRSR000102-1"/>
    </source>
</evidence>
<comment type="caution">
    <text evidence="12">The sequence shown here is derived from an EMBL/GenBank/DDBJ whole genome shotgun (WGS) entry which is preliminary data.</text>
</comment>
<evidence type="ECO:0000256" key="9">
    <source>
        <dbReference type="RuleBase" id="RU000496"/>
    </source>
</evidence>
<proteinExistence type="inferred from homology"/>
<evidence type="ECO:0000259" key="11">
    <source>
        <dbReference type="Pfam" id="PF02866"/>
    </source>
</evidence>
<evidence type="ECO:0000256" key="5">
    <source>
        <dbReference type="ARBA" id="ARBA00023027"/>
    </source>
</evidence>
<feature type="binding site" evidence="8">
    <location>
        <position position="37"/>
    </location>
    <ligand>
        <name>NAD(+)</name>
        <dbReference type="ChEBI" id="CHEBI:57540"/>
    </ligand>
</feature>
<evidence type="ECO:0000256" key="2">
    <source>
        <dbReference type="ARBA" id="ARBA00006054"/>
    </source>
</evidence>
<dbReference type="NCBIfam" id="TIGR01771">
    <property type="entry name" value="L-LDH-NAD"/>
    <property type="match status" value="1"/>
</dbReference>
<dbReference type="GO" id="GO:0016787">
    <property type="term" value="F:hydrolase activity"/>
    <property type="evidence" value="ECO:0007669"/>
    <property type="project" value="UniProtKB-KW"/>
</dbReference>
<feature type="binding site" evidence="8">
    <location>
        <begin position="119"/>
        <end position="121"/>
    </location>
    <ligand>
        <name>NAD(+)</name>
        <dbReference type="ChEBI" id="CHEBI:57540"/>
    </ligand>
</feature>
<evidence type="ECO:0000256" key="3">
    <source>
        <dbReference type="ARBA" id="ARBA00012967"/>
    </source>
</evidence>
<evidence type="ECO:0000256" key="6">
    <source>
        <dbReference type="ARBA" id="ARBA00049258"/>
    </source>
</evidence>
<evidence type="ECO:0000259" key="10">
    <source>
        <dbReference type="Pfam" id="PF00056"/>
    </source>
</evidence>
<comment type="catalytic activity">
    <reaction evidence="6 9">
        <text>(S)-lactate + NAD(+) = pyruvate + NADH + H(+)</text>
        <dbReference type="Rhea" id="RHEA:23444"/>
        <dbReference type="ChEBI" id="CHEBI:15361"/>
        <dbReference type="ChEBI" id="CHEBI:15378"/>
        <dbReference type="ChEBI" id="CHEBI:16651"/>
        <dbReference type="ChEBI" id="CHEBI:57540"/>
        <dbReference type="ChEBI" id="CHEBI:57945"/>
        <dbReference type="EC" id="1.1.1.27"/>
    </reaction>
</comment>
<dbReference type="SUPFAM" id="SSF51735">
    <property type="entry name" value="NAD(P)-binding Rossmann-fold domains"/>
    <property type="match status" value="1"/>
</dbReference>
<dbReference type="GO" id="GO:0006089">
    <property type="term" value="P:lactate metabolic process"/>
    <property type="evidence" value="ECO:0007669"/>
    <property type="project" value="TreeGrafter"/>
</dbReference>
<accession>A0A9P7YCB9</accession>
<gene>
    <name evidence="12" type="ORF">BJ875DRAFT_383669</name>
</gene>
<comment type="similarity">
    <text evidence="2">Belongs to the LDH/MDH superfamily. LDH family.</text>
</comment>